<dbReference type="PROSITE" id="PS51186">
    <property type="entry name" value="GNAT"/>
    <property type="match status" value="1"/>
</dbReference>
<proteinExistence type="predicted"/>
<dbReference type="GO" id="GO:1905502">
    <property type="term" value="F:acetyl-CoA binding"/>
    <property type="evidence" value="ECO:0007669"/>
    <property type="project" value="TreeGrafter"/>
</dbReference>
<dbReference type="GO" id="GO:0008080">
    <property type="term" value="F:N-acetyltransferase activity"/>
    <property type="evidence" value="ECO:0007669"/>
    <property type="project" value="InterPro"/>
</dbReference>
<dbReference type="CDD" id="cd04301">
    <property type="entry name" value="NAT_SF"/>
    <property type="match status" value="1"/>
</dbReference>
<dbReference type="InterPro" id="IPR016181">
    <property type="entry name" value="Acyl_CoA_acyltransferase"/>
</dbReference>
<dbReference type="Proteomes" id="UP000028834">
    <property type="component" value="Unassembled WGS sequence"/>
</dbReference>
<keyword evidence="3" id="KW-0808">Transferase</keyword>
<feature type="domain" description="N-acetyltransferase" evidence="2">
    <location>
        <begin position="134"/>
        <end position="315"/>
    </location>
</feature>
<evidence type="ECO:0000256" key="1">
    <source>
        <dbReference type="SAM" id="MobiDB-lite"/>
    </source>
</evidence>
<feature type="region of interest" description="Disordered" evidence="1">
    <location>
        <begin position="638"/>
        <end position="682"/>
    </location>
</feature>
<sequence length="779" mass="84439">MAKPADTASGNTFRVIGVRLGRDQCMQQCRTSQPEIDDGNSSYSPSERSGRDCCMGVHVASLVVPPSERASCQNDAEWYSAQAPSEDAHWSVTSASHADEEVDRKFRGCVSMSPLGSSHRNQMEGKQVENWICQAIHILTTEWPSLWTRSAEAGDRGSRSASSLAQQMITSPTHRGQNSIALKQFLCSSAATIQNKNSGYTLPCSFLMVAGSSVIGHARLLACSLAGCPARYIAVTYVAVDARVRKKGWGQLLMRMVETIASVDLKADYVVLWTRAAAGFYEKLGYQRCLAMEVESPCLSRLSSVQQEAMISTLQNMMNRQALAMGRKNEANVLGQMAAAGSGNPDQRINDPSSRDIWLRKRVGPCIAEPEHLPLSQRCVEVSTSLDLLTNSSPAARANEFRGAMQADALSCNTLLAQKAETSISNLCEPTATQGYFATGCTRTGWTYKLLDTPWCRQIGPSCGISALCMASTFFANTEQRQGQPNTSTGDAGGTAVARDGAILGDHLLKLSRDWGVSMDGELFSVYDFVRLARVGAHLDAALVEFACCHDVDCNTADGGTHATADIQRILLHRNAWTEFTSFVDRGWLMIIPYDSEGGCPVIKGGRKAHYGVIVGHACRKSQQSVIISQAGLLSPSRDEAGNSVSGGQCAASPTSSGGNEKKTDHDTSAQQPTGPRELSNDDISEQCLRHRIEECPRACGEPYLTVANALHSGRAVVIQHGRSRLLSVALWDHLMNSNAQLWKVDKTAFPHAREMKLRNRAILVRGFLNIKGAPTGNR</sequence>
<reference evidence="3 4" key="1">
    <citation type="submission" date="2014-05" db="EMBL/GenBank/DDBJ databases">
        <authorList>
            <person name="Sibley D."/>
            <person name="Venepally P."/>
            <person name="Karamycheva S."/>
            <person name="Hadjithomas M."/>
            <person name="Khan A."/>
            <person name="Brunk B."/>
            <person name="Roos D."/>
            <person name="Caler E."/>
            <person name="Lorenzi H."/>
        </authorList>
    </citation>
    <scope>NUCLEOTIDE SEQUENCE [LARGE SCALE GENOMIC DNA]</scope>
    <source>
        <strain evidence="3 4">RUB</strain>
    </source>
</reference>
<feature type="compositionally biased region" description="Polar residues" evidence="1">
    <location>
        <begin position="29"/>
        <end position="47"/>
    </location>
</feature>
<dbReference type="Pfam" id="PF13508">
    <property type="entry name" value="Acetyltransf_7"/>
    <property type="match status" value="1"/>
</dbReference>
<name>A0A086M7J4_TOXGO</name>
<dbReference type="PANTHER" id="PTHR13538">
    <property type="entry name" value="N-ACETYLTRANSFERASE 6"/>
    <property type="match status" value="1"/>
</dbReference>
<accession>A0A086M7J4</accession>
<evidence type="ECO:0000259" key="2">
    <source>
        <dbReference type="PROSITE" id="PS51186"/>
    </source>
</evidence>
<dbReference type="SUPFAM" id="SSF55729">
    <property type="entry name" value="Acyl-CoA N-acyltransferases (Nat)"/>
    <property type="match status" value="1"/>
</dbReference>
<dbReference type="Gene3D" id="3.40.630.30">
    <property type="match status" value="1"/>
</dbReference>
<evidence type="ECO:0000313" key="4">
    <source>
        <dbReference type="Proteomes" id="UP000028834"/>
    </source>
</evidence>
<dbReference type="EMBL" id="AFYV02000489">
    <property type="protein sequence ID" value="KFG64862.1"/>
    <property type="molecule type" value="Genomic_DNA"/>
</dbReference>
<evidence type="ECO:0000313" key="3">
    <source>
        <dbReference type="EMBL" id="KFG64862.1"/>
    </source>
</evidence>
<dbReference type="AlphaFoldDB" id="A0A086M7J4"/>
<protein>
    <submittedName>
        <fullName evidence="3">Acetyltransferase, GNAT family protein</fullName>
    </submittedName>
</protein>
<dbReference type="OrthoDB" id="329272at2759"/>
<dbReference type="InterPro" id="IPR000182">
    <property type="entry name" value="GNAT_dom"/>
</dbReference>
<organism evidence="3 4">
    <name type="scientific">Toxoplasma gondii RUB</name>
    <dbReference type="NCBI Taxonomy" id="935652"/>
    <lineage>
        <taxon>Eukaryota</taxon>
        <taxon>Sar</taxon>
        <taxon>Alveolata</taxon>
        <taxon>Apicomplexa</taxon>
        <taxon>Conoidasida</taxon>
        <taxon>Coccidia</taxon>
        <taxon>Eucoccidiorida</taxon>
        <taxon>Eimeriorina</taxon>
        <taxon>Sarcocystidae</taxon>
        <taxon>Toxoplasma</taxon>
    </lineage>
</organism>
<feature type="compositionally biased region" description="Polar residues" evidence="1">
    <location>
        <begin position="643"/>
        <end position="659"/>
    </location>
</feature>
<dbReference type="GO" id="GO:0005737">
    <property type="term" value="C:cytoplasm"/>
    <property type="evidence" value="ECO:0007669"/>
    <property type="project" value="TreeGrafter"/>
</dbReference>
<dbReference type="InterPro" id="IPR039840">
    <property type="entry name" value="NAA80"/>
</dbReference>
<dbReference type="VEuPathDB" id="ToxoDB:TGRUB_219180"/>
<feature type="region of interest" description="Disordered" evidence="1">
    <location>
        <begin position="29"/>
        <end position="49"/>
    </location>
</feature>
<comment type="caution">
    <text evidence="3">The sequence shown here is derived from an EMBL/GenBank/DDBJ whole genome shotgun (WGS) entry which is preliminary data.</text>
</comment>
<gene>
    <name evidence="3" type="ORF">TGRUB_219180</name>
</gene>
<dbReference type="PANTHER" id="PTHR13538:SF4">
    <property type="entry name" value="N-ALPHA-ACETYLTRANSFERASE 80"/>
    <property type="match status" value="1"/>
</dbReference>